<organism evidence="1 2">
    <name type="scientific">Rhizobium lentis</name>
    <dbReference type="NCBI Taxonomy" id="1138194"/>
    <lineage>
        <taxon>Bacteria</taxon>
        <taxon>Pseudomonadati</taxon>
        <taxon>Pseudomonadota</taxon>
        <taxon>Alphaproteobacteria</taxon>
        <taxon>Hyphomicrobiales</taxon>
        <taxon>Rhizobiaceae</taxon>
        <taxon>Rhizobium/Agrobacterium group</taxon>
        <taxon>Rhizobium</taxon>
    </lineage>
</organism>
<evidence type="ECO:0008006" key="3">
    <source>
        <dbReference type="Google" id="ProtNLM"/>
    </source>
</evidence>
<comment type="caution">
    <text evidence="1">The sequence shown here is derived from an EMBL/GenBank/DDBJ whole genome shotgun (WGS) entry which is preliminary data.</text>
</comment>
<keyword evidence="2" id="KW-1185">Reference proteome</keyword>
<dbReference type="RefSeq" id="WP_183913220.1">
    <property type="nucleotide sequence ID" value="NZ_JACHBB010000001.1"/>
</dbReference>
<evidence type="ECO:0000313" key="1">
    <source>
        <dbReference type="EMBL" id="MBB5558662.1"/>
    </source>
</evidence>
<protein>
    <recommendedName>
        <fullName evidence="3">Squalene cyclase</fullName>
    </recommendedName>
</protein>
<dbReference type="EMBL" id="JACHBC010000001">
    <property type="protein sequence ID" value="MBB5558662.1"/>
    <property type="molecule type" value="Genomic_DNA"/>
</dbReference>
<dbReference type="AlphaFoldDB" id="A0A7W8XCP4"/>
<dbReference type="Proteomes" id="UP000528824">
    <property type="component" value="Unassembled WGS sequence"/>
</dbReference>
<accession>A0A7W8XCP4</accession>
<dbReference type="Gene3D" id="1.50.10.20">
    <property type="match status" value="1"/>
</dbReference>
<evidence type="ECO:0000313" key="2">
    <source>
        <dbReference type="Proteomes" id="UP000528824"/>
    </source>
</evidence>
<name>A0A7W8XCP4_9HYPH</name>
<gene>
    <name evidence="1" type="ORF">GGI59_000289</name>
</gene>
<proteinExistence type="predicted"/>
<sequence length="327" mass="37560">MTQSDPVIEWLLDSDPSIRWQVMRDLLDAPQREWMAERAKVETKGWGARLLACQDEDGQWAGGAFLPAGFDPCEWREYGQPWTATTFSLSQLREFGLDPTCERVRRTVELIGANAYWEEGGQSYWNGEVEECINGRTVADGAYFGVDISSIVERLTGERLEDGGWNCERCNGSIRSSFASTINVLEGLLEFERATGGTPQSREARRTGEEFLLKRNLFRRLGTGEPADERFLYFLHPNRWRYDIARALDYFRSSALLTGSTPDPRLGAAIDRLRCRRLQNGRWPLDWTLPGRVWFEIDEGEGQPSRWITLRAMRVLRWWDAYASVNA</sequence>
<dbReference type="SUPFAM" id="SSF48239">
    <property type="entry name" value="Terpenoid cyclases/Protein prenyltransferases"/>
    <property type="match status" value="1"/>
</dbReference>
<dbReference type="InterPro" id="IPR008930">
    <property type="entry name" value="Terpenoid_cyclase/PrenylTrfase"/>
</dbReference>
<reference evidence="1 2" key="1">
    <citation type="submission" date="2020-08" db="EMBL/GenBank/DDBJ databases">
        <title>Genomic Encyclopedia of Type Strains, Phase IV (KMG-V): Genome sequencing to study the core and pangenomes of soil and plant-associated prokaryotes.</title>
        <authorList>
            <person name="Whitman W."/>
        </authorList>
    </citation>
    <scope>NUCLEOTIDE SEQUENCE [LARGE SCALE GENOMIC DNA]</scope>
    <source>
        <strain evidence="1 2">SEMIA 4034</strain>
    </source>
</reference>